<name>A0A0C9ZKB6_9AGAM</name>
<dbReference type="InterPro" id="IPR046521">
    <property type="entry name" value="DUF6698"/>
</dbReference>
<gene>
    <name evidence="1" type="ORF">PISMIDRAFT_45832</name>
</gene>
<dbReference type="STRING" id="765257.A0A0C9ZKB6"/>
<feature type="non-terminal residue" evidence="1">
    <location>
        <position position="1"/>
    </location>
</feature>
<keyword evidence="2" id="KW-1185">Reference proteome</keyword>
<dbReference type="EMBL" id="KN833702">
    <property type="protein sequence ID" value="KIK26404.1"/>
    <property type="molecule type" value="Genomic_DNA"/>
</dbReference>
<dbReference type="HOGENOM" id="CLU_035918_2_0_1"/>
<proteinExistence type="predicted"/>
<evidence type="ECO:0000313" key="2">
    <source>
        <dbReference type="Proteomes" id="UP000054018"/>
    </source>
</evidence>
<sequence length="248" mass="28576">QSEVERYSDIFNLMLRYVPWLEDELKIMDAPEFDKVANKLTKGMSDQRSMDLGSVKHAGLAYIPFKMNTTFTLDPPLSKGEDKSDRGFNHPQIARLLCPRKKLHLFDEDEAGYVTMIALQTGAIPVTVYNWPSFFYEDGVYDPQNRLRGLFQGHIAWRFYVHLFIGPSAAAKGVVTSNTAKRAKNRAWTLTEVTPHIIAYVHVIAYFTLTAEQKWTNATGNIDLAEMAWTIVDMFENRDEWTRETLEW</sequence>
<dbReference type="AlphaFoldDB" id="A0A0C9ZKB6"/>
<protein>
    <submittedName>
        <fullName evidence="1">Uncharacterized protein</fullName>
    </submittedName>
</protein>
<dbReference type="Pfam" id="PF20414">
    <property type="entry name" value="DUF6698"/>
    <property type="match status" value="1"/>
</dbReference>
<evidence type="ECO:0000313" key="1">
    <source>
        <dbReference type="EMBL" id="KIK26404.1"/>
    </source>
</evidence>
<reference evidence="2" key="2">
    <citation type="submission" date="2015-01" db="EMBL/GenBank/DDBJ databases">
        <title>Evolutionary Origins and Diversification of the Mycorrhizal Mutualists.</title>
        <authorList>
            <consortium name="DOE Joint Genome Institute"/>
            <consortium name="Mycorrhizal Genomics Consortium"/>
            <person name="Kohler A."/>
            <person name="Kuo A."/>
            <person name="Nagy L.G."/>
            <person name="Floudas D."/>
            <person name="Copeland A."/>
            <person name="Barry K.W."/>
            <person name="Cichocki N."/>
            <person name="Veneault-Fourrey C."/>
            <person name="LaButti K."/>
            <person name="Lindquist E.A."/>
            <person name="Lipzen A."/>
            <person name="Lundell T."/>
            <person name="Morin E."/>
            <person name="Murat C."/>
            <person name="Riley R."/>
            <person name="Ohm R."/>
            <person name="Sun H."/>
            <person name="Tunlid A."/>
            <person name="Henrissat B."/>
            <person name="Grigoriev I.V."/>
            <person name="Hibbett D.S."/>
            <person name="Martin F."/>
        </authorList>
    </citation>
    <scope>NUCLEOTIDE SEQUENCE [LARGE SCALE GENOMIC DNA]</scope>
    <source>
        <strain evidence="2">441</strain>
    </source>
</reference>
<feature type="non-terminal residue" evidence="1">
    <location>
        <position position="248"/>
    </location>
</feature>
<organism evidence="1 2">
    <name type="scientific">Pisolithus microcarpus 441</name>
    <dbReference type="NCBI Taxonomy" id="765257"/>
    <lineage>
        <taxon>Eukaryota</taxon>
        <taxon>Fungi</taxon>
        <taxon>Dikarya</taxon>
        <taxon>Basidiomycota</taxon>
        <taxon>Agaricomycotina</taxon>
        <taxon>Agaricomycetes</taxon>
        <taxon>Agaricomycetidae</taxon>
        <taxon>Boletales</taxon>
        <taxon>Sclerodermatineae</taxon>
        <taxon>Pisolithaceae</taxon>
        <taxon>Pisolithus</taxon>
    </lineage>
</organism>
<dbReference type="Proteomes" id="UP000054018">
    <property type="component" value="Unassembled WGS sequence"/>
</dbReference>
<dbReference type="OrthoDB" id="3220614at2759"/>
<reference evidence="1 2" key="1">
    <citation type="submission" date="2014-04" db="EMBL/GenBank/DDBJ databases">
        <authorList>
            <consortium name="DOE Joint Genome Institute"/>
            <person name="Kuo A."/>
            <person name="Kohler A."/>
            <person name="Costa M.D."/>
            <person name="Nagy L.G."/>
            <person name="Floudas D."/>
            <person name="Copeland A."/>
            <person name="Barry K.W."/>
            <person name="Cichocki N."/>
            <person name="Veneault-Fourrey C."/>
            <person name="LaButti K."/>
            <person name="Lindquist E.A."/>
            <person name="Lipzen A."/>
            <person name="Lundell T."/>
            <person name="Morin E."/>
            <person name="Murat C."/>
            <person name="Sun H."/>
            <person name="Tunlid A."/>
            <person name="Henrissat B."/>
            <person name="Grigoriev I.V."/>
            <person name="Hibbett D.S."/>
            <person name="Martin F."/>
            <person name="Nordberg H.P."/>
            <person name="Cantor M.N."/>
            <person name="Hua S.X."/>
        </authorList>
    </citation>
    <scope>NUCLEOTIDE SEQUENCE [LARGE SCALE GENOMIC DNA]</scope>
    <source>
        <strain evidence="1 2">441</strain>
    </source>
</reference>
<accession>A0A0C9ZKB6</accession>